<proteinExistence type="predicted"/>
<dbReference type="PANTHER" id="PTHR46401">
    <property type="entry name" value="GLYCOSYLTRANSFERASE WBBK-RELATED"/>
    <property type="match status" value="1"/>
</dbReference>
<dbReference type="PANTHER" id="PTHR46401:SF2">
    <property type="entry name" value="GLYCOSYLTRANSFERASE WBBK-RELATED"/>
    <property type="match status" value="1"/>
</dbReference>
<reference evidence="2 3" key="1">
    <citation type="submission" date="2020-02" db="EMBL/GenBank/DDBJ databases">
        <title>Genome sequence of strain AETb3-4.</title>
        <authorList>
            <person name="Gao J."/>
            <person name="Zhang X."/>
        </authorList>
    </citation>
    <scope>NUCLEOTIDE SEQUENCE [LARGE SCALE GENOMIC DNA]</scope>
    <source>
        <strain evidence="2 3">AETb3-4</strain>
    </source>
</reference>
<dbReference type="EMBL" id="JAAMFM010000008">
    <property type="protein sequence ID" value="NVM94850.1"/>
    <property type="molecule type" value="Genomic_DNA"/>
</dbReference>
<organism evidence="2 3">
    <name type="scientific">Arthrobacter wenxiniae</name>
    <dbReference type="NCBI Taxonomy" id="2713570"/>
    <lineage>
        <taxon>Bacteria</taxon>
        <taxon>Bacillati</taxon>
        <taxon>Actinomycetota</taxon>
        <taxon>Actinomycetes</taxon>
        <taxon>Micrococcales</taxon>
        <taxon>Micrococcaceae</taxon>
        <taxon>Arthrobacter</taxon>
    </lineage>
</organism>
<dbReference type="Pfam" id="PF13692">
    <property type="entry name" value="Glyco_trans_1_4"/>
    <property type="match status" value="1"/>
</dbReference>
<dbReference type="Gene3D" id="3.40.50.2000">
    <property type="entry name" value="Glycogen Phosphorylase B"/>
    <property type="match status" value="2"/>
</dbReference>
<evidence type="ECO:0000256" key="1">
    <source>
        <dbReference type="ARBA" id="ARBA00022679"/>
    </source>
</evidence>
<protein>
    <submittedName>
        <fullName evidence="2">Glycosyltransferase</fullName>
    </submittedName>
</protein>
<dbReference type="SUPFAM" id="SSF53756">
    <property type="entry name" value="UDP-Glycosyltransferase/glycogen phosphorylase"/>
    <property type="match status" value="1"/>
</dbReference>
<dbReference type="RefSeq" id="WP_176634575.1">
    <property type="nucleotide sequence ID" value="NZ_JAAMFM010000008.1"/>
</dbReference>
<dbReference type="AlphaFoldDB" id="A0A7Y7IG36"/>
<evidence type="ECO:0000313" key="2">
    <source>
        <dbReference type="EMBL" id="NVM94850.1"/>
    </source>
</evidence>
<keyword evidence="1 2" id="KW-0808">Transferase</keyword>
<keyword evidence="3" id="KW-1185">Reference proteome</keyword>
<comment type="caution">
    <text evidence="2">The sequence shown here is derived from an EMBL/GenBank/DDBJ whole genome shotgun (WGS) entry which is preliminary data.</text>
</comment>
<accession>A0A7Y7IG36</accession>
<dbReference type="Proteomes" id="UP000543556">
    <property type="component" value="Unassembled WGS sequence"/>
</dbReference>
<name>A0A7Y7IG36_9MICC</name>
<dbReference type="GO" id="GO:0016757">
    <property type="term" value="F:glycosyltransferase activity"/>
    <property type="evidence" value="ECO:0007669"/>
    <property type="project" value="TreeGrafter"/>
</dbReference>
<gene>
    <name evidence="2" type="ORF">G6034_07995</name>
</gene>
<sequence length="357" mass="39879">MSTTQTHARKIIVFPYWADNAFIDIMYMASASRGMGVVKSYFLEDLHQKVVNAAAGDVVHVHWTTRVCQEASDELDAASRLARFQDTLHTAKDGGLKIIWTVHNAMAHESRFEDVETELYRFLADIADTIHIMNPQTAEFVRPTFEIPEGKVVCLPHPSYRGWYDANLGRPAARSALRLPQNAKAVLFFGNIKPYKGVLDLIAAVQCLQEIDPSVHLLLAGRVSDDDRSALDAALSTGVRHIKELGYISAEDTPRWFKAADLMVVPYRRSLNSGSLQLAASFDLPCLVPNQAELQAVYGGEPWVDYYDGGGAPRELAFRMAAALAEAPRRRRSAYEFSRRYPPFEMSNDFADLVAQL</sequence>
<evidence type="ECO:0000313" key="3">
    <source>
        <dbReference type="Proteomes" id="UP000543556"/>
    </source>
</evidence>
<dbReference type="GO" id="GO:0009103">
    <property type="term" value="P:lipopolysaccharide biosynthetic process"/>
    <property type="evidence" value="ECO:0007669"/>
    <property type="project" value="TreeGrafter"/>
</dbReference>